<dbReference type="NCBIfam" id="NF002016">
    <property type="entry name" value="PRK00823.1-1"/>
    <property type="match status" value="1"/>
</dbReference>
<evidence type="ECO:0000256" key="2">
    <source>
        <dbReference type="ARBA" id="ARBA00006472"/>
    </source>
</evidence>
<keyword evidence="6" id="KW-1185">Reference proteome</keyword>
<accession>A0A844M3P1</accession>
<dbReference type="InterPro" id="IPR001533">
    <property type="entry name" value="Pterin_deHydtase"/>
</dbReference>
<protein>
    <recommendedName>
        <fullName evidence="4">Putative pterin-4-alpha-carbinolamine dehydratase</fullName>
        <shortName evidence="4">PHS</shortName>
        <ecNumber evidence="4">4.2.1.96</ecNumber>
    </recommendedName>
    <alternativeName>
        <fullName evidence="4">4-alpha-hydroxy-tetrahydropterin dehydratase</fullName>
    </alternativeName>
    <alternativeName>
        <fullName evidence="4">Pterin carbinolamine dehydratase</fullName>
        <shortName evidence="4">PCD</shortName>
    </alternativeName>
</protein>
<dbReference type="InterPro" id="IPR050376">
    <property type="entry name" value="Pterin-4-alpha-carb_dehyd"/>
</dbReference>
<proteinExistence type="inferred from homology"/>
<name>A0A844M3P1_9GAMM</name>
<dbReference type="EMBL" id="WFKQ01000017">
    <property type="protein sequence ID" value="MUG33434.1"/>
    <property type="molecule type" value="Genomic_DNA"/>
</dbReference>
<evidence type="ECO:0000313" key="6">
    <source>
        <dbReference type="Proteomes" id="UP000442109"/>
    </source>
</evidence>
<dbReference type="GO" id="GO:0006729">
    <property type="term" value="P:tetrahydrobiopterin biosynthetic process"/>
    <property type="evidence" value="ECO:0007669"/>
    <property type="project" value="InterPro"/>
</dbReference>
<dbReference type="EC" id="4.2.1.96" evidence="4"/>
<dbReference type="PANTHER" id="PTHR42805">
    <property type="entry name" value="PTERIN-4-ALPHA-CARBINOLAMINE DEHYDRATASE-RELATED"/>
    <property type="match status" value="1"/>
</dbReference>
<dbReference type="HAMAP" id="MF_00434">
    <property type="entry name" value="Pterin_4_alpha"/>
    <property type="match status" value="1"/>
</dbReference>
<keyword evidence="3 4" id="KW-0456">Lyase</keyword>
<dbReference type="GO" id="GO:0008124">
    <property type="term" value="F:4-alpha-hydroxytetrahydrobiopterin dehydratase activity"/>
    <property type="evidence" value="ECO:0007669"/>
    <property type="project" value="UniProtKB-UniRule"/>
</dbReference>
<evidence type="ECO:0000256" key="3">
    <source>
        <dbReference type="ARBA" id="ARBA00023239"/>
    </source>
</evidence>
<evidence type="ECO:0000313" key="5">
    <source>
        <dbReference type="EMBL" id="MUG33434.1"/>
    </source>
</evidence>
<sequence>MTQLSQASCEVCRIGAPTVTDLEAKELLTQVPEWSIVEIEGIKQLHRVYKFKNFVKAMAFANQVADISEAEGHHPGLFVEWGKVTVSWWSHSIKGLHHNDFVMAAKTDVLYQP</sequence>
<dbReference type="InterPro" id="IPR036428">
    <property type="entry name" value="PCD_sf"/>
</dbReference>
<dbReference type="Proteomes" id="UP000442109">
    <property type="component" value="Unassembled WGS sequence"/>
</dbReference>
<gene>
    <name evidence="5" type="ORF">GB996_11640</name>
</gene>
<reference evidence="5 6" key="1">
    <citation type="journal article" date="2019" name="PLoS ONE">
        <title>Pup mortality in New Zealand sea lions (Phocarctos hookeri) at Enderby Island, Auckland Islands, 2013-18.</title>
        <authorList>
            <person name="Michael S.A."/>
            <person name="Hayman D.T.S."/>
            <person name="Gray R."/>
            <person name="Zhang J."/>
            <person name="Rogers L."/>
            <person name="Roe W.D."/>
        </authorList>
    </citation>
    <scope>NUCLEOTIDE SEQUENCE [LARGE SCALE GENOMIC DNA]</scope>
    <source>
        <strain evidence="5 6">SM868</strain>
    </source>
</reference>
<organism evidence="5 6">
    <name type="scientific">Psychrobacter sanguinis</name>
    <dbReference type="NCBI Taxonomy" id="861445"/>
    <lineage>
        <taxon>Bacteria</taxon>
        <taxon>Pseudomonadati</taxon>
        <taxon>Pseudomonadota</taxon>
        <taxon>Gammaproteobacteria</taxon>
        <taxon>Moraxellales</taxon>
        <taxon>Moraxellaceae</taxon>
        <taxon>Psychrobacter</taxon>
    </lineage>
</organism>
<dbReference type="SUPFAM" id="SSF55248">
    <property type="entry name" value="PCD-like"/>
    <property type="match status" value="1"/>
</dbReference>
<evidence type="ECO:0000256" key="1">
    <source>
        <dbReference type="ARBA" id="ARBA00001554"/>
    </source>
</evidence>
<comment type="similarity">
    <text evidence="2 4">Belongs to the pterin-4-alpha-carbinolamine dehydratase family.</text>
</comment>
<evidence type="ECO:0000256" key="4">
    <source>
        <dbReference type="HAMAP-Rule" id="MF_00434"/>
    </source>
</evidence>
<dbReference type="CDD" id="cd00913">
    <property type="entry name" value="PCD_DCoH_subfamily_a"/>
    <property type="match status" value="1"/>
</dbReference>
<comment type="catalytic activity">
    <reaction evidence="1 4">
        <text>(4aS,6R)-4a-hydroxy-L-erythro-5,6,7,8-tetrahydrobiopterin = (6R)-L-erythro-6,7-dihydrobiopterin + H2O</text>
        <dbReference type="Rhea" id="RHEA:11920"/>
        <dbReference type="ChEBI" id="CHEBI:15377"/>
        <dbReference type="ChEBI" id="CHEBI:15642"/>
        <dbReference type="ChEBI" id="CHEBI:43120"/>
        <dbReference type="EC" id="4.2.1.96"/>
    </reaction>
</comment>
<dbReference type="OrthoDB" id="5294615at2"/>
<dbReference type="Pfam" id="PF01329">
    <property type="entry name" value="Pterin_4a"/>
    <property type="match status" value="1"/>
</dbReference>
<dbReference type="PANTHER" id="PTHR42805:SF1">
    <property type="entry name" value="PTERIN-4-ALPHA-CARBINOLAMINE DEHYDRATASE-RELATED"/>
    <property type="match status" value="1"/>
</dbReference>
<dbReference type="AlphaFoldDB" id="A0A844M3P1"/>
<comment type="caution">
    <text evidence="5">The sequence shown here is derived from an EMBL/GenBank/DDBJ whole genome shotgun (WGS) entry which is preliminary data.</text>
</comment>
<dbReference type="RefSeq" id="WP_011960308.1">
    <property type="nucleotide sequence ID" value="NZ_WFKQ01000017.1"/>
</dbReference>
<dbReference type="Gene3D" id="3.30.1360.20">
    <property type="entry name" value="Transcriptional coactivator/pterin dehydratase"/>
    <property type="match status" value="1"/>
</dbReference>